<name>A0A927QY23_9ACTN</name>
<dbReference type="AlphaFoldDB" id="A0A927QY23"/>
<keyword evidence="2" id="KW-1185">Reference proteome</keyword>
<reference evidence="1" key="1">
    <citation type="submission" date="2020-10" db="EMBL/GenBank/DDBJ databases">
        <title>Sequencing the genomes of 1000 actinobacteria strains.</title>
        <authorList>
            <person name="Klenk H.-P."/>
        </authorList>
    </citation>
    <scope>NUCLEOTIDE SEQUENCE</scope>
    <source>
        <strain evidence="1">DSM 46832</strain>
    </source>
</reference>
<dbReference type="Gene3D" id="1.20.120.450">
    <property type="entry name" value="dinb family like domain"/>
    <property type="match status" value="1"/>
</dbReference>
<evidence type="ECO:0008006" key="3">
    <source>
        <dbReference type="Google" id="ProtNLM"/>
    </source>
</evidence>
<comment type="caution">
    <text evidence="1">The sequence shown here is derived from an EMBL/GenBank/DDBJ whole genome shotgun (WGS) entry which is preliminary data.</text>
</comment>
<organism evidence="1 2">
    <name type="scientific">Plantactinospora soyae</name>
    <dbReference type="NCBI Taxonomy" id="1544732"/>
    <lineage>
        <taxon>Bacteria</taxon>
        <taxon>Bacillati</taxon>
        <taxon>Actinomycetota</taxon>
        <taxon>Actinomycetes</taxon>
        <taxon>Micromonosporales</taxon>
        <taxon>Micromonosporaceae</taxon>
        <taxon>Plantactinospora</taxon>
    </lineage>
</organism>
<evidence type="ECO:0000313" key="1">
    <source>
        <dbReference type="EMBL" id="MBE1487382.1"/>
    </source>
</evidence>
<gene>
    <name evidence="1" type="ORF">H4W31_003020</name>
</gene>
<dbReference type="RefSeq" id="WP_192767235.1">
    <property type="nucleotide sequence ID" value="NZ_JADBEB010000001.1"/>
</dbReference>
<dbReference type="InterPro" id="IPR034660">
    <property type="entry name" value="DinB/YfiT-like"/>
</dbReference>
<proteinExistence type="predicted"/>
<accession>A0A927QY23</accession>
<dbReference type="Proteomes" id="UP000649753">
    <property type="component" value="Unassembled WGS sequence"/>
</dbReference>
<sequence length="156" mass="17052">METAELRRAYADLLAEVSAGGFGPPPPGELTAEQVVVHLAANDELLAEATEAVLAGSPWAYYDARPTLRPQLDAMMPAHVGLAEMAARLHVTSGRLCGLVDRLGPEAETPVDSHLREGFELHIEESLPWGRMLDIHGRLHLPAHLEQLRAMRTDPR</sequence>
<evidence type="ECO:0000313" key="2">
    <source>
        <dbReference type="Proteomes" id="UP000649753"/>
    </source>
</evidence>
<dbReference type="EMBL" id="JADBEB010000001">
    <property type="protein sequence ID" value="MBE1487382.1"/>
    <property type="molecule type" value="Genomic_DNA"/>
</dbReference>
<protein>
    <recommendedName>
        <fullName evidence="3">DinB family protein</fullName>
    </recommendedName>
</protein>
<dbReference type="SUPFAM" id="SSF109854">
    <property type="entry name" value="DinB/YfiT-like putative metalloenzymes"/>
    <property type="match status" value="1"/>
</dbReference>